<proteinExistence type="predicted"/>
<dbReference type="AlphaFoldDB" id="A0A142ESI5"/>
<feature type="domain" description="Peptidase M16 C-terminal" evidence="2">
    <location>
        <begin position="203"/>
        <end position="382"/>
    </location>
</feature>
<dbReference type="Pfam" id="PF05193">
    <property type="entry name" value="Peptidase_M16_C"/>
    <property type="match status" value="1"/>
</dbReference>
<dbReference type="InterPro" id="IPR011249">
    <property type="entry name" value="Metalloenz_LuxS/M16"/>
</dbReference>
<dbReference type="Gene3D" id="3.30.830.10">
    <property type="entry name" value="Metalloenzyme, LuxS/M16 peptidase-like"/>
    <property type="match status" value="2"/>
</dbReference>
<protein>
    <submittedName>
        <fullName evidence="3">Peptidase M16</fullName>
    </submittedName>
</protein>
<evidence type="ECO:0000259" key="2">
    <source>
        <dbReference type="Pfam" id="PF05193"/>
    </source>
</evidence>
<dbReference type="SUPFAM" id="SSF63411">
    <property type="entry name" value="LuxS/MPP-like metallohydrolase"/>
    <property type="match status" value="2"/>
</dbReference>
<feature type="domain" description="Peptidase M16 N-terminal" evidence="1">
    <location>
        <begin position="83"/>
        <end position="183"/>
    </location>
</feature>
<dbReference type="InterPro" id="IPR011765">
    <property type="entry name" value="Pept_M16_N"/>
</dbReference>
<evidence type="ECO:0000313" key="3">
    <source>
        <dbReference type="EMBL" id="AMQ58090.1"/>
    </source>
</evidence>
<dbReference type="RefSeq" id="WP_236778618.1">
    <property type="nucleotide sequence ID" value="NZ_CP012836.1"/>
</dbReference>
<organism evidence="3 4">
    <name type="scientific">Algoriphagus sanaruensis</name>
    <dbReference type="NCBI Taxonomy" id="1727163"/>
    <lineage>
        <taxon>Bacteria</taxon>
        <taxon>Pseudomonadati</taxon>
        <taxon>Bacteroidota</taxon>
        <taxon>Cytophagia</taxon>
        <taxon>Cytophagales</taxon>
        <taxon>Cyclobacteriaceae</taxon>
        <taxon>Algoriphagus</taxon>
    </lineage>
</organism>
<dbReference type="InterPro" id="IPR050361">
    <property type="entry name" value="MPP/UQCRC_Complex"/>
</dbReference>
<dbReference type="PANTHER" id="PTHR11851">
    <property type="entry name" value="METALLOPROTEASE"/>
    <property type="match status" value="1"/>
</dbReference>
<dbReference type="GO" id="GO:0046872">
    <property type="term" value="F:metal ion binding"/>
    <property type="evidence" value="ECO:0007669"/>
    <property type="project" value="InterPro"/>
</dbReference>
<dbReference type="InterPro" id="IPR007863">
    <property type="entry name" value="Peptidase_M16_C"/>
</dbReference>
<evidence type="ECO:0000259" key="1">
    <source>
        <dbReference type="Pfam" id="PF00675"/>
    </source>
</evidence>
<keyword evidence="4" id="KW-1185">Reference proteome</keyword>
<sequence>MNYELMKKLSISFVLLLFVTFGLMAQVDRSKLPVSGPAPEIKIKDAETFTLANGLKVFVVNNTKLPRVSFTLVLERDPILEGDKAGTSGFVGEMMMGGTANRTKDQLDQEIDFIGASLSASSTSMFASSLKKHQGKILELMADVLYNPIFPQDELDKLKKQALTGLAQSKDNPNAISDRLSRAVLYGPKHPYGESQSEATINNITVDDVKKYYQTYFKPNIAYLAIVGDMSKEEAEKVVNQYFGKWQKGEVPRFTYPMPERASKRAVALVDRSSSVQSVINLTQPVQMKIGDADYISSRLLNQILGGGSASRLFMNLREDKGYTYGAYSSIGADKLVASISASASVRTEVTDSAVYEFIYEIKNLVDNGVTEEELAKAKAELAGSFGRSLEQPATVANFALNIDRYKLPKDYYATYLQKLNALTVEDINATAKRLIEPDKFIITTVGNGSEIKEKLAQFGEVIEYDNMGVPAKKLEADADMTAEKVIENYLNAIGGKEKVSQIKTAKISMDAAVMGRTLNLGFVYDLENKRYGQKQSMGGMVLVKTTLEEEKGSMTIQGQATEMNEAQLDEAILNSFLFPEEVYQSMGYSLTLEGLKDVDGTPAYKVIISSPSGAKLTNYYAQDSGLKIKYENPASGDTYYSDYQEKEGVLLPMTWTIKSPMIPVPLEAKVTSMEINVPVTNEDIN</sequence>
<dbReference type="PATRIC" id="fig|1727163.4.peg.3502"/>
<dbReference type="Proteomes" id="UP000073816">
    <property type="component" value="Chromosome"/>
</dbReference>
<accession>A0A142ESI5</accession>
<gene>
    <name evidence="3" type="ORF">AO498_16700</name>
</gene>
<dbReference type="EMBL" id="CP012836">
    <property type="protein sequence ID" value="AMQ58090.1"/>
    <property type="molecule type" value="Genomic_DNA"/>
</dbReference>
<evidence type="ECO:0000313" key="4">
    <source>
        <dbReference type="Proteomes" id="UP000073816"/>
    </source>
</evidence>
<dbReference type="KEGG" id="alm:AO498_16700"/>
<name>A0A142ESI5_9BACT</name>
<dbReference type="STRING" id="1727163.AO498_16700"/>
<reference evidence="4" key="1">
    <citation type="submission" date="2015-09" db="EMBL/GenBank/DDBJ databases">
        <title>Complete sequence of Algoriphagus sp. M8-2.</title>
        <authorList>
            <person name="Shintani M."/>
        </authorList>
    </citation>
    <scope>NUCLEOTIDE SEQUENCE [LARGE SCALE GENOMIC DNA]</scope>
    <source>
        <strain evidence="4">M8-2</strain>
    </source>
</reference>
<dbReference type="Pfam" id="PF00675">
    <property type="entry name" value="Peptidase_M16"/>
    <property type="match status" value="1"/>
</dbReference>
<reference evidence="3 4" key="2">
    <citation type="journal article" date="2016" name="Genome Announc.">
        <title>Complete Genome Sequence of Algoriphagus sp. Strain M8-2, Isolated from a Brackish Lake.</title>
        <authorList>
            <person name="Muraguchi Y."/>
            <person name="Kushimoto K."/>
            <person name="Ohtsubo Y."/>
            <person name="Suzuki T."/>
            <person name="Dohra H."/>
            <person name="Kimbara K."/>
            <person name="Shintani M."/>
        </authorList>
    </citation>
    <scope>NUCLEOTIDE SEQUENCE [LARGE SCALE GENOMIC DNA]</scope>
    <source>
        <strain evidence="3 4">M8-2</strain>
    </source>
</reference>
<dbReference type="PANTHER" id="PTHR11851:SF224">
    <property type="entry name" value="PROCESSING PROTEASE"/>
    <property type="match status" value="1"/>
</dbReference>